<dbReference type="PANTHER" id="PTHR39190:SF1">
    <property type="entry name" value="FLAGELLAR ASSEMBLY FACTOR FLIW"/>
    <property type="match status" value="1"/>
</dbReference>
<keyword evidence="4" id="KW-0143">Chaperone</keyword>
<comment type="similarity">
    <text evidence="4">Belongs to the FliW family.</text>
</comment>
<dbReference type="OrthoDB" id="9801235at2"/>
<dbReference type="GO" id="GO:0044780">
    <property type="term" value="P:bacterial-type flagellum assembly"/>
    <property type="evidence" value="ECO:0007669"/>
    <property type="project" value="UniProtKB-UniRule"/>
</dbReference>
<comment type="subcellular location">
    <subcellularLocation>
        <location evidence="4">Cytoplasm</location>
    </subcellularLocation>
</comment>
<dbReference type="HAMAP" id="MF_01185">
    <property type="entry name" value="FliW"/>
    <property type="match status" value="1"/>
</dbReference>
<dbReference type="InterPro" id="IPR003775">
    <property type="entry name" value="Flagellar_assembly_factor_FliW"/>
</dbReference>
<comment type="caution">
    <text evidence="5">The sequence shown here is derived from an EMBL/GenBank/DDBJ whole genome shotgun (WGS) entry which is preliminary data.</text>
</comment>
<dbReference type="RefSeq" id="WP_153116944.1">
    <property type="nucleotide sequence ID" value="NZ_JACIGE010000008.1"/>
</dbReference>
<evidence type="ECO:0000256" key="4">
    <source>
        <dbReference type="HAMAP-Rule" id="MF_01185"/>
    </source>
</evidence>
<dbReference type="PANTHER" id="PTHR39190">
    <property type="entry name" value="FLAGELLAR ASSEMBLY FACTOR FLIW"/>
    <property type="match status" value="1"/>
</dbReference>
<dbReference type="SUPFAM" id="SSF141457">
    <property type="entry name" value="BH3618-like"/>
    <property type="match status" value="1"/>
</dbReference>
<reference evidence="5 6" key="1">
    <citation type="submission" date="2020-08" db="EMBL/GenBank/DDBJ databases">
        <title>Genome sequencing of Purple Non-Sulfur Bacteria from various extreme environments.</title>
        <authorList>
            <person name="Mayer M."/>
        </authorList>
    </citation>
    <scope>NUCLEOTIDE SEQUENCE [LARGE SCALE GENOMIC DNA]</scope>
    <source>
        <strain evidence="5 6">2761</strain>
    </source>
</reference>
<keyword evidence="6" id="KW-1185">Reference proteome</keyword>
<organism evidence="5 6">
    <name type="scientific">Rhodocyclus tenuis</name>
    <name type="common">Rhodospirillum tenue</name>
    <dbReference type="NCBI Taxonomy" id="1066"/>
    <lineage>
        <taxon>Bacteria</taxon>
        <taxon>Pseudomonadati</taxon>
        <taxon>Pseudomonadota</taxon>
        <taxon>Betaproteobacteria</taxon>
        <taxon>Rhodocyclales</taxon>
        <taxon>Rhodocyclaceae</taxon>
        <taxon>Rhodocyclus</taxon>
    </lineage>
</organism>
<dbReference type="AlphaFoldDB" id="A0A840G6C0"/>
<evidence type="ECO:0000313" key="5">
    <source>
        <dbReference type="EMBL" id="MBB4247913.1"/>
    </source>
</evidence>
<dbReference type="Proteomes" id="UP000587070">
    <property type="component" value="Unassembled WGS sequence"/>
</dbReference>
<keyword evidence="5" id="KW-0966">Cell projection</keyword>
<sequence>MEIDIERLGLKNVPVDPQTIFEFPQGIAGFEDFRRFKVFHEEGKPTVFWLQSLDDVSVSFPIVTPEMIDLEYRIELSPEDSALLGLDGQSVEDVAVVVIIYRNEADGGRIGANTRSPIVLNLAARKGMQKILRDLRSAVLVTGR</sequence>
<dbReference type="GO" id="GO:0006417">
    <property type="term" value="P:regulation of translation"/>
    <property type="evidence" value="ECO:0007669"/>
    <property type="project" value="UniProtKB-KW"/>
</dbReference>
<evidence type="ECO:0000256" key="3">
    <source>
        <dbReference type="ARBA" id="ARBA00022845"/>
    </source>
</evidence>
<keyword evidence="2 4" id="KW-1005">Bacterial flagellum biogenesis</keyword>
<dbReference type="Pfam" id="PF02623">
    <property type="entry name" value="FliW"/>
    <property type="match status" value="1"/>
</dbReference>
<evidence type="ECO:0000256" key="2">
    <source>
        <dbReference type="ARBA" id="ARBA00022795"/>
    </source>
</evidence>
<comment type="subunit">
    <text evidence="4">Interacts with translational regulator CsrA and flagellin(s).</text>
</comment>
<keyword evidence="1 4" id="KW-0963">Cytoplasm</keyword>
<keyword evidence="5" id="KW-0282">Flagellum</keyword>
<evidence type="ECO:0000313" key="6">
    <source>
        <dbReference type="Proteomes" id="UP000587070"/>
    </source>
</evidence>
<dbReference type="InterPro" id="IPR024046">
    <property type="entry name" value="Flagellar_assmbl_FliW_dom_sf"/>
</dbReference>
<dbReference type="Gene3D" id="2.30.290.10">
    <property type="entry name" value="BH3618-like"/>
    <property type="match status" value="1"/>
</dbReference>
<proteinExistence type="inferred from homology"/>
<keyword evidence="5" id="KW-0969">Cilium</keyword>
<dbReference type="GO" id="GO:0005737">
    <property type="term" value="C:cytoplasm"/>
    <property type="evidence" value="ECO:0007669"/>
    <property type="project" value="UniProtKB-SubCell"/>
</dbReference>
<protein>
    <recommendedName>
        <fullName evidence="4">Flagellar assembly factor FliW</fullName>
    </recommendedName>
</protein>
<comment type="function">
    <text evidence="4">Acts as an anti-CsrA protein, binds CsrA and prevents it from repressing translation of its target genes, one of which is flagellin. Binds to flagellin and participates in the assembly of the flagellum.</text>
</comment>
<keyword evidence="3 4" id="KW-0810">Translation regulation</keyword>
<dbReference type="EMBL" id="JACIGE010000008">
    <property type="protein sequence ID" value="MBB4247913.1"/>
    <property type="molecule type" value="Genomic_DNA"/>
</dbReference>
<name>A0A840G6C0_RHOTE</name>
<gene>
    <name evidence="4" type="primary">fliW</name>
    <name evidence="5" type="ORF">GGD90_002299</name>
</gene>
<accession>A0A840G6C0</accession>
<evidence type="ECO:0000256" key="1">
    <source>
        <dbReference type="ARBA" id="ARBA00022490"/>
    </source>
</evidence>